<accession>A0A377HG94</accession>
<dbReference type="Proteomes" id="UP000255543">
    <property type="component" value="Unassembled WGS sequence"/>
</dbReference>
<keyword evidence="2" id="KW-0732">Signal</keyword>
<dbReference type="Pfam" id="PF06122">
    <property type="entry name" value="TraH"/>
    <property type="match status" value="1"/>
</dbReference>
<reference evidence="3 4" key="1">
    <citation type="submission" date="2018-06" db="EMBL/GenBank/DDBJ databases">
        <authorList>
            <consortium name="Pathogen Informatics"/>
            <person name="Doyle S."/>
        </authorList>
    </citation>
    <scope>NUCLEOTIDE SEQUENCE [LARGE SCALE GENOMIC DNA]</scope>
    <source>
        <strain evidence="3 4">NCTC8179</strain>
    </source>
</reference>
<protein>
    <submittedName>
        <fullName evidence="3">Conjugal transfer protein TraH</fullName>
    </submittedName>
</protein>
<proteinExistence type="predicted"/>
<dbReference type="EMBL" id="UGEB01000005">
    <property type="protein sequence ID" value="STO41676.1"/>
    <property type="molecule type" value="Genomic_DNA"/>
</dbReference>
<feature type="compositionally biased region" description="Basic and acidic residues" evidence="1">
    <location>
        <begin position="202"/>
        <end position="211"/>
    </location>
</feature>
<dbReference type="AlphaFoldDB" id="A0A377HG94"/>
<feature type="chain" id="PRO_5016869946" evidence="2">
    <location>
        <begin position="24"/>
        <end position="231"/>
    </location>
</feature>
<sequence>MPRIKPLLVLCAVLLTVTPAASADVNSDMNQFFNKLGFASNVTQAGVWQGQAAGYAYGGSLYARTQVKNIQLISMTLPDINAGCGGIDAYLGSFSFINGDQLQRFVKQIMSNAAGYFFDLALQTTVPEIKTAKDFLQKMASDINSMNLSSCQVAQGLVGGLFPQTQESQQKVCQDIGSESNIFADWAASRQGCTVGGQSSSVRDKASDKDKERVLKNQNIIWEALKKKQNV</sequence>
<organism evidence="3 4">
    <name type="scientific">Escherichia coli</name>
    <dbReference type="NCBI Taxonomy" id="562"/>
    <lineage>
        <taxon>Bacteria</taxon>
        <taxon>Pseudomonadati</taxon>
        <taxon>Pseudomonadota</taxon>
        <taxon>Gammaproteobacteria</taxon>
        <taxon>Enterobacterales</taxon>
        <taxon>Enterobacteriaceae</taxon>
        <taxon>Escherichia</taxon>
    </lineage>
</organism>
<evidence type="ECO:0000313" key="4">
    <source>
        <dbReference type="Proteomes" id="UP000255543"/>
    </source>
</evidence>
<gene>
    <name evidence="3" type="primary">traH_6</name>
    <name evidence="3" type="ORF">NCTC8179_07296</name>
</gene>
<feature type="signal peptide" evidence="2">
    <location>
        <begin position="1"/>
        <end position="23"/>
    </location>
</feature>
<feature type="region of interest" description="Disordered" evidence="1">
    <location>
        <begin position="192"/>
        <end position="211"/>
    </location>
</feature>
<evidence type="ECO:0000256" key="2">
    <source>
        <dbReference type="SAM" id="SignalP"/>
    </source>
</evidence>
<evidence type="ECO:0000256" key="1">
    <source>
        <dbReference type="SAM" id="MobiDB-lite"/>
    </source>
</evidence>
<name>A0A377HG94_ECOLX</name>
<evidence type="ECO:0000313" key="3">
    <source>
        <dbReference type="EMBL" id="STO41676.1"/>
    </source>
</evidence>
<dbReference type="InterPro" id="IPR010927">
    <property type="entry name" value="T4SS_TraH"/>
</dbReference>